<dbReference type="GO" id="GO:0015628">
    <property type="term" value="P:protein secretion by the type II secretion system"/>
    <property type="evidence" value="ECO:0007669"/>
    <property type="project" value="TreeGrafter"/>
</dbReference>
<keyword evidence="7 8" id="KW-0472">Membrane</keyword>
<feature type="transmembrane region" description="Helical" evidence="8">
    <location>
        <begin position="211"/>
        <end position="237"/>
    </location>
</feature>
<dbReference type="InterPro" id="IPR018076">
    <property type="entry name" value="T2SS_GspF_dom"/>
</dbReference>
<comment type="subcellular location">
    <subcellularLocation>
        <location evidence="1">Cell inner membrane</location>
        <topology evidence="1">Multi-pass membrane protein</topology>
    </subcellularLocation>
</comment>
<reference evidence="10 11" key="1">
    <citation type="journal article" date="2015" name="Nature">
        <title>rRNA introns, odd ribosomes, and small enigmatic genomes across a large radiation of phyla.</title>
        <authorList>
            <person name="Brown C.T."/>
            <person name="Hug L.A."/>
            <person name="Thomas B.C."/>
            <person name="Sharon I."/>
            <person name="Castelle C.J."/>
            <person name="Singh A."/>
            <person name="Wilkins M.J."/>
            <person name="Williams K.H."/>
            <person name="Banfield J.F."/>
        </authorList>
    </citation>
    <scope>NUCLEOTIDE SEQUENCE [LARGE SCALE GENOMIC DNA]</scope>
</reference>
<dbReference type="GO" id="GO:0005886">
    <property type="term" value="C:plasma membrane"/>
    <property type="evidence" value="ECO:0007669"/>
    <property type="project" value="UniProtKB-SubCell"/>
</dbReference>
<dbReference type="PANTHER" id="PTHR30012:SF0">
    <property type="entry name" value="TYPE II SECRETION SYSTEM PROTEIN F-RELATED"/>
    <property type="match status" value="1"/>
</dbReference>
<keyword evidence="4" id="KW-0997">Cell inner membrane</keyword>
<sequence length="403" mass="44436">MPFFSYRARDPQGKTVSGLVEAASSSQATQLLRDKQLFVVHLTETKERMSFATFMARFKKVKFGDIVNFTRQLSTMIVAGLSLPESLTILRTQTTNPAFSRVLLDIEHQIVGGGNLGDSLAKYPDQFSSIYIALVRAGESSGTLDKVLTRLAETLEAQREFRSKVAGAMIYPVIIVIGMGAVVMIMMTVVVPKLTELYKDFGISLPVSTQILISLSGFFVRFWWLIIAASVGGFIGFSKWRKTPVGERIIDTLILRVPLFGELQKKVILVEFTRTLAMLISAGIHILEGLNILRASLGNVLFRDAIADISKKVEKGFPLGDSFAQYAIFPPIVSQMMKVGEETGKMDDTLSKLSTYFETESEHLVKGLTTAIEPIIMVVLGVGVGFIVISVITPIYNLTSQFK</sequence>
<feature type="domain" description="Type II secretion system protein GspF" evidence="9">
    <location>
        <begin position="69"/>
        <end position="192"/>
    </location>
</feature>
<dbReference type="EMBL" id="LCPJ01000001">
    <property type="protein sequence ID" value="KKU96326.1"/>
    <property type="molecule type" value="Genomic_DNA"/>
</dbReference>
<evidence type="ECO:0000256" key="5">
    <source>
        <dbReference type="ARBA" id="ARBA00022692"/>
    </source>
</evidence>
<evidence type="ECO:0000256" key="6">
    <source>
        <dbReference type="ARBA" id="ARBA00022989"/>
    </source>
</evidence>
<comment type="similarity">
    <text evidence="2">Belongs to the GSP F family.</text>
</comment>
<organism evidence="10 11">
    <name type="scientific">Candidatus Gottesmanbacteria bacterium GW2011_GWA1_48_13</name>
    <dbReference type="NCBI Taxonomy" id="1618439"/>
    <lineage>
        <taxon>Bacteria</taxon>
        <taxon>Candidatus Gottesmaniibacteriota</taxon>
    </lineage>
</organism>
<keyword evidence="3" id="KW-1003">Cell membrane</keyword>
<dbReference type="Proteomes" id="UP000034661">
    <property type="component" value="Unassembled WGS sequence"/>
</dbReference>
<dbReference type="AlphaFoldDB" id="A0A0G1UQI2"/>
<evidence type="ECO:0000313" key="11">
    <source>
        <dbReference type="Proteomes" id="UP000034661"/>
    </source>
</evidence>
<evidence type="ECO:0000256" key="8">
    <source>
        <dbReference type="SAM" id="Phobius"/>
    </source>
</evidence>
<evidence type="ECO:0000256" key="1">
    <source>
        <dbReference type="ARBA" id="ARBA00004429"/>
    </source>
</evidence>
<accession>A0A0G1UQI2</accession>
<dbReference type="FunFam" id="1.20.81.30:FF:000001">
    <property type="entry name" value="Type II secretion system protein F"/>
    <property type="match status" value="2"/>
</dbReference>
<gene>
    <name evidence="10" type="ORF">UY27_C0001G0019</name>
</gene>
<evidence type="ECO:0000256" key="4">
    <source>
        <dbReference type="ARBA" id="ARBA00022519"/>
    </source>
</evidence>
<dbReference type="PRINTS" id="PR00812">
    <property type="entry name" value="BCTERIALGSPF"/>
</dbReference>
<evidence type="ECO:0000256" key="3">
    <source>
        <dbReference type="ARBA" id="ARBA00022475"/>
    </source>
</evidence>
<keyword evidence="6 8" id="KW-1133">Transmembrane helix</keyword>
<evidence type="ECO:0000259" key="9">
    <source>
        <dbReference type="Pfam" id="PF00482"/>
    </source>
</evidence>
<name>A0A0G1UQI2_9BACT</name>
<feature type="transmembrane region" description="Helical" evidence="8">
    <location>
        <begin position="375"/>
        <end position="396"/>
    </location>
</feature>
<dbReference type="InterPro" id="IPR042094">
    <property type="entry name" value="T2SS_GspF_sf"/>
</dbReference>
<dbReference type="Pfam" id="PF00482">
    <property type="entry name" value="T2SSF"/>
    <property type="match status" value="2"/>
</dbReference>
<dbReference type="Gene3D" id="1.20.81.30">
    <property type="entry name" value="Type II secretion system (T2SS), domain F"/>
    <property type="match status" value="2"/>
</dbReference>
<proteinExistence type="inferred from homology"/>
<evidence type="ECO:0000256" key="2">
    <source>
        <dbReference type="ARBA" id="ARBA00005745"/>
    </source>
</evidence>
<keyword evidence="5 8" id="KW-0812">Transmembrane</keyword>
<dbReference type="PANTHER" id="PTHR30012">
    <property type="entry name" value="GENERAL SECRETION PATHWAY PROTEIN"/>
    <property type="match status" value="1"/>
</dbReference>
<feature type="domain" description="Type II secretion system protein GspF" evidence="9">
    <location>
        <begin position="272"/>
        <end position="394"/>
    </location>
</feature>
<evidence type="ECO:0000256" key="7">
    <source>
        <dbReference type="ARBA" id="ARBA00023136"/>
    </source>
</evidence>
<protein>
    <recommendedName>
        <fullName evidence="9">Type II secretion system protein GspF domain-containing protein</fullName>
    </recommendedName>
</protein>
<evidence type="ECO:0000313" key="10">
    <source>
        <dbReference type="EMBL" id="KKU96326.1"/>
    </source>
</evidence>
<dbReference type="InterPro" id="IPR003004">
    <property type="entry name" value="GspF/PilC"/>
</dbReference>
<feature type="transmembrane region" description="Helical" evidence="8">
    <location>
        <begin position="168"/>
        <end position="191"/>
    </location>
</feature>
<comment type="caution">
    <text evidence="10">The sequence shown here is derived from an EMBL/GenBank/DDBJ whole genome shotgun (WGS) entry which is preliminary data.</text>
</comment>